<organism evidence="2 3">
    <name type="scientific">Alcaligenes xylosoxydans xylosoxydans</name>
    <name type="common">Achromobacter xylosoxidans</name>
    <dbReference type="NCBI Taxonomy" id="85698"/>
    <lineage>
        <taxon>Bacteria</taxon>
        <taxon>Pseudomonadati</taxon>
        <taxon>Pseudomonadota</taxon>
        <taxon>Betaproteobacteria</taxon>
        <taxon>Burkholderiales</taxon>
        <taxon>Alcaligenaceae</taxon>
        <taxon>Achromobacter</taxon>
    </lineage>
</organism>
<proteinExistence type="predicted"/>
<dbReference type="EMBL" id="JAPZVI010000036">
    <property type="protein sequence ID" value="MCZ8405254.1"/>
    <property type="molecule type" value="Genomic_DNA"/>
</dbReference>
<feature type="signal peptide" evidence="1">
    <location>
        <begin position="1"/>
        <end position="40"/>
    </location>
</feature>
<comment type="caution">
    <text evidence="2">The sequence shown here is derived from an EMBL/GenBank/DDBJ whole genome shotgun (WGS) entry which is preliminary data.</text>
</comment>
<evidence type="ECO:0000313" key="3">
    <source>
        <dbReference type="Proteomes" id="UP001141992"/>
    </source>
</evidence>
<protein>
    <submittedName>
        <fullName evidence="2">Uncharacterized protein</fullName>
    </submittedName>
</protein>
<keyword evidence="1" id="KW-0732">Signal</keyword>
<evidence type="ECO:0000256" key="1">
    <source>
        <dbReference type="SAM" id="SignalP"/>
    </source>
</evidence>
<evidence type="ECO:0000313" key="2">
    <source>
        <dbReference type="EMBL" id="MCZ8405254.1"/>
    </source>
</evidence>
<gene>
    <name evidence="2" type="ORF">O9570_27640</name>
</gene>
<dbReference type="Proteomes" id="UP001141992">
    <property type="component" value="Unassembled WGS sequence"/>
</dbReference>
<accession>A0A9W5EJU2</accession>
<name>A0A9W5EJU2_ALCXX</name>
<dbReference type="Gene3D" id="3.55.50.30">
    <property type="match status" value="1"/>
</dbReference>
<feature type="chain" id="PRO_5040888845" evidence="1">
    <location>
        <begin position="41"/>
        <end position="105"/>
    </location>
</feature>
<dbReference type="RefSeq" id="WP_081398485.1">
    <property type="nucleotide sequence ID" value="NZ_CP123948.1"/>
</dbReference>
<dbReference type="AlphaFoldDB" id="A0A9W5EJU2"/>
<sequence length="105" mass="10917">MTIPFRPVPIVSSCRRAWPMVLLALAGVAAEGMVAGTARAQTPPAGVAVRHQYDIAPGPLDQALARYGRIAGVNLSYDAALVAGAHSAGLSGSHDDEFDPRLPDQ</sequence>
<reference evidence="2" key="1">
    <citation type="submission" date="2022-12" db="EMBL/GenBank/DDBJ databases">
        <authorList>
            <person name="Voronina O.L."/>
            <person name="Kunda M.S."/>
            <person name="Ryzhova N."/>
            <person name="Aksenova E.I."/>
        </authorList>
    </citation>
    <scope>NUCLEOTIDE SEQUENCE</scope>
    <source>
        <strain evidence="2">SCCH136:Ach223948</strain>
    </source>
</reference>